<protein>
    <recommendedName>
        <fullName evidence="4">C2H2-type domain-containing protein</fullName>
    </recommendedName>
</protein>
<evidence type="ECO:0000313" key="2">
    <source>
        <dbReference type="EMBL" id="KAK4098002.1"/>
    </source>
</evidence>
<accession>A0AAN6PYX1</accession>
<proteinExistence type="predicted"/>
<evidence type="ECO:0000313" key="3">
    <source>
        <dbReference type="Proteomes" id="UP001305647"/>
    </source>
</evidence>
<feature type="region of interest" description="Disordered" evidence="1">
    <location>
        <begin position="372"/>
        <end position="500"/>
    </location>
</feature>
<reference evidence="2" key="2">
    <citation type="submission" date="2023-05" db="EMBL/GenBank/DDBJ databases">
        <authorList>
            <consortium name="Lawrence Berkeley National Laboratory"/>
            <person name="Steindorff A."/>
            <person name="Hensen N."/>
            <person name="Bonometti L."/>
            <person name="Westerberg I."/>
            <person name="Brannstrom I.O."/>
            <person name="Guillou S."/>
            <person name="Cros-Aarteil S."/>
            <person name="Calhoun S."/>
            <person name="Haridas S."/>
            <person name="Kuo A."/>
            <person name="Mondo S."/>
            <person name="Pangilinan J."/>
            <person name="Riley R."/>
            <person name="Labutti K."/>
            <person name="Andreopoulos B."/>
            <person name="Lipzen A."/>
            <person name="Chen C."/>
            <person name="Yanf M."/>
            <person name="Daum C."/>
            <person name="Ng V."/>
            <person name="Clum A."/>
            <person name="Ohm R."/>
            <person name="Martin F."/>
            <person name="Silar P."/>
            <person name="Natvig D."/>
            <person name="Lalanne C."/>
            <person name="Gautier V."/>
            <person name="Ament-Velasquez S.L."/>
            <person name="Kruys A."/>
            <person name="Hutchinson M.I."/>
            <person name="Powell A.J."/>
            <person name="Barry K."/>
            <person name="Miller A.N."/>
            <person name="Grigoriev I.V."/>
            <person name="Debuchy R."/>
            <person name="Gladieux P."/>
            <person name="Thoren M.H."/>
            <person name="Johannesson H."/>
        </authorList>
    </citation>
    <scope>NUCLEOTIDE SEQUENCE</scope>
    <source>
        <strain evidence="2">CBS 757.83</strain>
    </source>
</reference>
<feature type="region of interest" description="Disordered" evidence="1">
    <location>
        <begin position="545"/>
        <end position="564"/>
    </location>
</feature>
<comment type="caution">
    <text evidence="2">The sequence shown here is derived from an EMBL/GenBank/DDBJ whole genome shotgun (WGS) entry which is preliminary data.</text>
</comment>
<feature type="compositionally biased region" description="Low complexity" evidence="1">
    <location>
        <begin position="450"/>
        <end position="469"/>
    </location>
</feature>
<feature type="region of interest" description="Disordered" evidence="1">
    <location>
        <begin position="1"/>
        <end position="56"/>
    </location>
</feature>
<feature type="region of interest" description="Disordered" evidence="1">
    <location>
        <begin position="518"/>
        <end position="537"/>
    </location>
</feature>
<evidence type="ECO:0000256" key="1">
    <source>
        <dbReference type="SAM" id="MobiDB-lite"/>
    </source>
</evidence>
<feature type="compositionally biased region" description="Basic and acidic residues" evidence="1">
    <location>
        <begin position="471"/>
        <end position="481"/>
    </location>
</feature>
<name>A0AAN6PYX1_9PEZI</name>
<evidence type="ECO:0008006" key="4">
    <source>
        <dbReference type="Google" id="ProtNLM"/>
    </source>
</evidence>
<sequence length="702" mass="78621">MARPASIHDRHLRQTARTSTRELPPLHPGRNTTPSSDSNAGPDGCPRCQQDAKMSNRAQEVRLSTLLPPRQPSEPRMPALHRRPRLSSLYRRRESADETTWTIDHTSAAADLRHGVPRSVEAVSSRMARLSTSSHPAPHRWSHSRSSAYTAHCFEWETETLFEQQGIGSLPNDAVSYPCPFRKRNPARFNFRDHESCARGPFSSVLDLIDHIRDRHRRQPVRHQCRRCKQGFDSEAELERHLVLPREQMCEVKSLSFHDPEDGITDEIETAMVRAIYTSEEGWSWDTIWHCVFPDDPKVPEPDFPPFVELVDIEQAFDQGQQTLKATLREKLQLLLPDATGDDYLSFLTGQLELVFDIHRVNVVKQLMGRSSATLTREGPPSTHTVQQQSTARKPNRPSRRSTLLQALRRNPNASETAEGPPSRRHSRTGSVARNRHLSNEQPPHRTAGPHTRFPTTPTFPSTCLASDDPPSPHDDMDRAKASKPNPNPRDSRDSGISMPCEACEEPDVCRCDGGIASDKSDAAEVGSGDEDDSSPRYHLYYHHRHHHSQHGHQHQHHGEHELQHDARLGQQATEPSTDSLTNPSPASNVSYYTAYTSPTTSATKTTPTAIANPPKPTPTTGNHTQPVKDMSIHLSRPQRPRLSLDTTSLLPPTNTLPPRASPDHHHWHFEVSAGAMMSAAGGRFSPESFKQRVLRGRLGGG</sequence>
<feature type="region of interest" description="Disordered" evidence="1">
    <location>
        <begin position="599"/>
        <end position="628"/>
    </location>
</feature>
<gene>
    <name evidence="2" type="ORF">N658DRAFT_526620</name>
</gene>
<dbReference type="EMBL" id="MU863664">
    <property type="protein sequence ID" value="KAK4098002.1"/>
    <property type="molecule type" value="Genomic_DNA"/>
</dbReference>
<organism evidence="2 3">
    <name type="scientific">Parathielavia hyrcaniae</name>
    <dbReference type="NCBI Taxonomy" id="113614"/>
    <lineage>
        <taxon>Eukaryota</taxon>
        <taxon>Fungi</taxon>
        <taxon>Dikarya</taxon>
        <taxon>Ascomycota</taxon>
        <taxon>Pezizomycotina</taxon>
        <taxon>Sordariomycetes</taxon>
        <taxon>Sordariomycetidae</taxon>
        <taxon>Sordariales</taxon>
        <taxon>Chaetomiaceae</taxon>
        <taxon>Parathielavia</taxon>
    </lineage>
</organism>
<reference evidence="2" key="1">
    <citation type="journal article" date="2023" name="Mol. Phylogenet. Evol.">
        <title>Genome-scale phylogeny and comparative genomics of the fungal order Sordariales.</title>
        <authorList>
            <person name="Hensen N."/>
            <person name="Bonometti L."/>
            <person name="Westerberg I."/>
            <person name="Brannstrom I.O."/>
            <person name="Guillou S."/>
            <person name="Cros-Aarteil S."/>
            <person name="Calhoun S."/>
            <person name="Haridas S."/>
            <person name="Kuo A."/>
            <person name="Mondo S."/>
            <person name="Pangilinan J."/>
            <person name="Riley R."/>
            <person name="LaButti K."/>
            <person name="Andreopoulos B."/>
            <person name="Lipzen A."/>
            <person name="Chen C."/>
            <person name="Yan M."/>
            <person name="Daum C."/>
            <person name="Ng V."/>
            <person name="Clum A."/>
            <person name="Steindorff A."/>
            <person name="Ohm R.A."/>
            <person name="Martin F."/>
            <person name="Silar P."/>
            <person name="Natvig D.O."/>
            <person name="Lalanne C."/>
            <person name="Gautier V."/>
            <person name="Ament-Velasquez S.L."/>
            <person name="Kruys A."/>
            <person name="Hutchinson M.I."/>
            <person name="Powell A.J."/>
            <person name="Barry K."/>
            <person name="Miller A.N."/>
            <person name="Grigoriev I.V."/>
            <person name="Debuchy R."/>
            <person name="Gladieux P."/>
            <person name="Hiltunen Thoren M."/>
            <person name="Johannesson H."/>
        </authorList>
    </citation>
    <scope>NUCLEOTIDE SEQUENCE</scope>
    <source>
        <strain evidence="2">CBS 757.83</strain>
    </source>
</reference>
<feature type="compositionally biased region" description="Polar residues" evidence="1">
    <location>
        <begin position="30"/>
        <end position="39"/>
    </location>
</feature>
<feature type="compositionally biased region" description="Low complexity" evidence="1">
    <location>
        <begin position="599"/>
        <end position="610"/>
    </location>
</feature>
<dbReference type="AlphaFoldDB" id="A0AAN6PYX1"/>
<feature type="compositionally biased region" description="Polar residues" evidence="1">
    <location>
        <begin position="382"/>
        <end position="393"/>
    </location>
</feature>
<dbReference type="Proteomes" id="UP001305647">
    <property type="component" value="Unassembled WGS sequence"/>
</dbReference>
<keyword evidence="3" id="KW-1185">Reference proteome</keyword>
<feature type="compositionally biased region" description="Basic residues" evidence="1">
    <location>
        <begin position="545"/>
        <end position="556"/>
    </location>
</feature>